<dbReference type="GO" id="GO:0016020">
    <property type="term" value="C:membrane"/>
    <property type="evidence" value="ECO:0007669"/>
    <property type="project" value="UniProtKB-SubCell"/>
</dbReference>
<gene>
    <name evidence="10" type="ORF">KK083_06080</name>
</gene>
<dbReference type="PANTHER" id="PTHR42751:SF3">
    <property type="entry name" value="SODIUM_GLUTAMATE SYMPORTER"/>
    <property type="match status" value="1"/>
</dbReference>
<feature type="transmembrane region" description="Helical" evidence="8">
    <location>
        <begin position="120"/>
        <end position="138"/>
    </location>
</feature>
<evidence type="ECO:0000256" key="4">
    <source>
        <dbReference type="ARBA" id="ARBA00022538"/>
    </source>
</evidence>
<feature type="transmembrane region" description="Helical" evidence="8">
    <location>
        <begin position="418"/>
        <end position="440"/>
    </location>
</feature>
<keyword evidence="11" id="KW-1185">Reference proteome</keyword>
<feature type="transmembrane region" description="Helical" evidence="8">
    <location>
        <begin position="299"/>
        <end position="320"/>
    </location>
</feature>
<keyword evidence="7 8" id="KW-0472">Membrane</keyword>
<dbReference type="Pfam" id="PF02080">
    <property type="entry name" value="TrkA_C"/>
    <property type="match status" value="2"/>
</dbReference>
<dbReference type="AlphaFoldDB" id="A0AAP2DLZ4"/>
<keyword evidence="6 8" id="KW-1133">Transmembrane helix</keyword>
<keyword evidence="3" id="KW-0813">Transport</keyword>
<keyword evidence="4" id="KW-0630">Potassium</keyword>
<dbReference type="InterPro" id="IPR006153">
    <property type="entry name" value="Cation/H_exchanger_TM"/>
</dbReference>
<comment type="caution">
    <text evidence="10">The sequence shown here is derived from an EMBL/GenBank/DDBJ whole genome shotgun (WGS) entry which is preliminary data.</text>
</comment>
<comment type="subcellular location">
    <subcellularLocation>
        <location evidence="1">Membrane</location>
        <topology evidence="1">Multi-pass membrane protein</topology>
    </subcellularLocation>
</comment>
<dbReference type="GO" id="GO:0006813">
    <property type="term" value="P:potassium ion transport"/>
    <property type="evidence" value="ECO:0007669"/>
    <property type="project" value="UniProtKB-KW"/>
</dbReference>
<keyword evidence="4" id="KW-0406">Ion transport</keyword>
<sequence>MTHLPHIVADLGLILAVAGLTTLVFKKIRQPVVLGYILAGLLVGPHVTLIPTVVDNEAVSTWSEIGVIFLLFSLGLEFSFKKLVKVGGSASITALVEIILMIVVGYVVGQFLGWSAMDCIFLGAILSMSSTTIIIRAFDEVGAKTKKFASLVFGILIVEDLVAILLMVLLTTIAVSQQFAGGELVRQIVKLVFFLILWFLAGIFFVPTFLKRTTKLLNDETLLIISIGMCLLMVMLAVEVGFSAALGAFIMGSILAETTQAERIEHLVKSVKDLFAAVFFVSVGMMIDPQIIAAYWFPILVVTLVTIFGKFATSAIGALLSGQSLKHAVQAGMSLAQIGEFSFIIASLGVSLKVTSDFLYPIAVAASAFTTFTTPYLIRFSGSFYNFLEKRLPQKWVTSLNRYSSSTQQLSGYSDWKILLRAYTINLVIHSVILIAIIILSRNFLLPFILSTFGHDVGAMSIAVAIILMLMTPFIWALAIRRIQREAYASLWLNRKINRGPLIMLEMVRIIVAVLHVGFLLHIFFSASVAFVIALTAMGLAIVIFRNKLQSFYDRIERRFLYNLNERENLKVAKPEVTPWDAHLADFEVIPESALAGKQLHELGLRELYGINIALIERGKLSIPIPDRHARLFPGDRISVIGTDDQLQRIKGLFEEADGLESESQKTGIGLHNFTVSKSSPLLHKTIRDSGLRAAGLVVGLERNNERILNPDSSMLLEDGDILWVAGNEEKLRQLVDH</sequence>
<evidence type="ECO:0000256" key="3">
    <source>
        <dbReference type="ARBA" id="ARBA00022448"/>
    </source>
</evidence>
<accession>A0AAP2DLZ4</accession>
<feature type="transmembrane region" description="Helical" evidence="8">
    <location>
        <begin position="274"/>
        <end position="293"/>
    </location>
</feature>
<feature type="transmembrane region" description="Helical" evidence="8">
    <location>
        <begin position="92"/>
        <end position="114"/>
    </location>
</feature>
<feature type="transmembrane region" description="Helical" evidence="8">
    <location>
        <begin position="358"/>
        <end position="378"/>
    </location>
</feature>
<name>A0AAP2DLZ4_9BACT</name>
<dbReference type="SUPFAM" id="SSF116726">
    <property type="entry name" value="TrkA C-terminal domain-like"/>
    <property type="match status" value="2"/>
</dbReference>
<feature type="transmembrane region" description="Helical" evidence="8">
    <location>
        <begin position="60"/>
        <end position="80"/>
    </location>
</feature>
<dbReference type="InterPro" id="IPR006037">
    <property type="entry name" value="RCK_C"/>
</dbReference>
<feature type="domain" description="RCK C-terminal" evidence="9">
    <location>
        <begin position="570"/>
        <end position="656"/>
    </location>
</feature>
<keyword evidence="5 8" id="KW-0812">Transmembrane</keyword>
<dbReference type="Gene3D" id="1.20.1530.20">
    <property type="match status" value="1"/>
</dbReference>
<dbReference type="RefSeq" id="WP_254161716.1">
    <property type="nucleotide sequence ID" value="NZ_JAHESF010000004.1"/>
</dbReference>
<feature type="transmembrane region" description="Helical" evidence="8">
    <location>
        <begin position="6"/>
        <end position="25"/>
    </location>
</feature>
<protein>
    <submittedName>
        <fullName evidence="10">Cation:proton antiporter</fullName>
    </submittedName>
</protein>
<evidence type="ECO:0000256" key="8">
    <source>
        <dbReference type="SAM" id="Phobius"/>
    </source>
</evidence>
<comment type="similarity">
    <text evidence="2">Belongs to the monovalent cation:proton antiporter 2 (CPA2) transporter (TC 2.A.37) family.</text>
</comment>
<evidence type="ECO:0000259" key="9">
    <source>
        <dbReference type="PROSITE" id="PS51202"/>
    </source>
</evidence>
<feature type="transmembrane region" description="Helical" evidence="8">
    <location>
        <begin position="188"/>
        <end position="210"/>
    </location>
</feature>
<dbReference type="GO" id="GO:0008324">
    <property type="term" value="F:monoatomic cation transmembrane transporter activity"/>
    <property type="evidence" value="ECO:0007669"/>
    <property type="project" value="InterPro"/>
</dbReference>
<dbReference type="InterPro" id="IPR036721">
    <property type="entry name" value="RCK_C_sf"/>
</dbReference>
<feature type="transmembrane region" description="Helical" evidence="8">
    <location>
        <begin position="150"/>
        <end position="176"/>
    </location>
</feature>
<evidence type="ECO:0000256" key="7">
    <source>
        <dbReference type="ARBA" id="ARBA00023136"/>
    </source>
</evidence>
<dbReference type="GO" id="GO:0015297">
    <property type="term" value="F:antiporter activity"/>
    <property type="evidence" value="ECO:0007669"/>
    <property type="project" value="InterPro"/>
</dbReference>
<feature type="transmembrane region" description="Helical" evidence="8">
    <location>
        <begin position="222"/>
        <end position="238"/>
    </location>
</feature>
<dbReference type="InterPro" id="IPR038770">
    <property type="entry name" value="Na+/solute_symporter_sf"/>
</dbReference>
<feature type="transmembrane region" description="Helical" evidence="8">
    <location>
        <begin position="525"/>
        <end position="545"/>
    </location>
</feature>
<dbReference type="GO" id="GO:1902600">
    <property type="term" value="P:proton transmembrane transport"/>
    <property type="evidence" value="ECO:0007669"/>
    <property type="project" value="InterPro"/>
</dbReference>
<dbReference type="Proteomes" id="UP001319200">
    <property type="component" value="Unassembled WGS sequence"/>
</dbReference>
<evidence type="ECO:0000256" key="6">
    <source>
        <dbReference type="ARBA" id="ARBA00022989"/>
    </source>
</evidence>
<dbReference type="Gene3D" id="3.30.70.1450">
    <property type="entry name" value="Regulator of K+ conductance, C-terminal domain"/>
    <property type="match status" value="2"/>
</dbReference>
<dbReference type="EMBL" id="JAHESF010000004">
    <property type="protein sequence ID" value="MBT1696434.1"/>
    <property type="molecule type" value="Genomic_DNA"/>
</dbReference>
<reference evidence="10 11" key="1">
    <citation type="submission" date="2021-05" db="EMBL/GenBank/DDBJ databases">
        <title>A Polyphasic approach of four new species of the genus Ohtaekwangia: Ohtaekwangia histidinii sp. nov., Ohtaekwangia cretensis sp. nov., Ohtaekwangia indiensis sp. nov., Ohtaekwangia reichenbachii sp. nov. from diverse environment.</title>
        <authorList>
            <person name="Octaviana S."/>
        </authorList>
    </citation>
    <scope>NUCLEOTIDE SEQUENCE [LARGE SCALE GENOMIC DNA]</scope>
    <source>
        <strain evidence="10 11">PWU4</strain>
    </source>
</reference>
<feature type="transmembrane region" description="Helical" evidence="8">
    <location>
        <begin position="501"/>
        <end position="519"/>
    </location>
</feature>
<evidence type="ECO:0000313" key="11">
    <source>
        <dbReference type="Proteomes" id="UP001319200"/>
    </source>
</evidence>
<evidence type="ECO:0000256" key="5">
    <source>
        <dbReference type="ARBA" id="ARBA00022692"/>
    </source>
</evidence>
<keyword evidence="4" id="KW-0633">Potassium transport</keyword>
<dbReference type="PROSITE" id="PS51202">
    <property type="entry name" value="RCK_C"/>
    <property type="match status" value="2"/>
</dbReference>
<dbReference type="PANTHER" id="PTHR42751">
    <property type="entry name" value="SODIUM/HYDROGEN EXCHANGER FAMILY/TRKA DOMAIN PROTEIN"/>
    <property type="match status" value="1"/>
</dbReference>
<feature type="transmembrane region" description="Helical" evidence="8">
    <location>
        <begin position="460"/>
        <end position="480"/>
    </location>
</feature>
<organism evidence="10 11">
    <name type="scientific">Chryseosolibacter histidini</name>
    <dbReference type="NCBI Taxonomy" id="2782349"/>
    <lineage>
        <taxon>Bacteria</taxon>
        <taxon>Pseudomonadati</taxon>
        <taxon>Bacteroidota</taxon>
        <taxon>Cytophagia</taxon>
        <taxon>Cytophagales</taxon>
        <taxon>Chryseotaleaceae</taxon>
        <taxon>Chryseosolibacter</taxon>
    </lineage>
</organism>
<dbReference type="Pfam" id="PF00999">
    <property type="entry name" value="Na_H_Exchanger"/>
    <property type="match status" value="1"/>
</dbReference>
<feature type="transmembrane region" description="Helical" evidence="8">
    <location>
        <begin position="32"/>
        <end position="54"/>
    </location>
</feature>
<evidence type="ECO:0000256" key="1">
    <source>
        <dbReference type="ARBA" id="ARBA00004141"/>
    </source>
</evidence>
<feature type="domain" description="RCK C-terminal" evidence="9">
    <location>
        <begin position="658"/>
        <end position="738"/>
    </location>
</feature>
<proteinExistence type="inferred from homology"/>
<evidence type="ECO:0000313" key="10">
    <source>
        <dbReference type="EMBL" id="MBT1696434.1"/>
    </source>
</evidence>
<evidence type="ECO:0000256" key="2">
    <source>
        <dbReference type="ARBA" id="ARBA00005551"/>
    </source>
</evidence>